<feature type="active site" description="Charge relay system" evidence="14 15">
    <location>
        <position position="212"/>
    </location>
</feature>
<keyword evidence="13" id="KW-0325">Glycoprotein</keyword>
<evidence type="ECO:0000256" key="10">
    <source>
        <dbReference type="ARBA" id="ARBA00023136"/>
    </source>
</evidence>
<comment type="similarity">
    <text evidence="2">Belongs to the peptidase S8 family. Furin subfamily.</text>
</comment>
<dbReference type="FunFam" id="3.40.50.200:FF:000005">
    <property type="entry name" value="Proprotein convertase subtilisin/kexin type 7"/>
    <property type="match status" value="1"/>
</dbReference>
<feature type="compositionally biased region" description="Polar residues" evidence="16">
    <location>
        <begin position="655"/>
        <end position="665"/>
    </location>
</feature>
<reference evidence="20 21" key="1">
    <citation type="submission" date="2016-03" db="EMBL/GenBank/DDBJ databases">
        <authorList>
            <person name="Devillers H."/>
        </authorList>
    </citation>
    <scope>NUCLEOTIDE SEQUENCE [LARGE SCALE GENOMIC DNA]</scope>
    <source>
        <strain evidence="20">CBS 6772</strain>
    </source>
</reference>
<feature type="chain" id="PRO_5009237417" evidence="18">
    <location>
        <begin position="23"/>
        <end position="824"/>
    </location>
</feature>
<evidence type="ECO:0000259" key="19">
    <source>
        <dbReference type="PROSITE" id="PS51829"/>
    </source>
</evidence>
<keyword evidence="11" id="KW-0865">Zymogen</keyword>
<name>A0A1G4MIY6_LACFM</name>
<feature type="compositionally biased region" description="Polar residues" evidence="16">
    <location>
        <begin position="805"/>
        <end position="816"/>
    </location>
</feature>
<dbReference type="PANTHER" id="PTHR42884">
    <property type="entry name" value="PROPROTEIN CONVERTASE SUBTILISIN/KEXIN-RELATED"/>
    <property type="match status" value="1"/>
</dbReference>
<comment type="subcellular location">
    <subcellularLocation>
        <location evidence="1">Membrane</location>
    </subcellularLocation>
</comment>
<evidence type="ECO:0000256" key="17">
    <source>
        <dbReference type="SAM" id="Phobius"/>
    </source>
</evidence>
<dbReference type="InterPro" id="IPR022398">
    <property type="entry name" value="Peptidase_S8_His-AS"/>
</dbReference>
<proteinExistence type="inferred from homology"/>
<feature type="active site" description="Charge relay system" evidence="14 15">
    <location>
        <position position="383"/>
    </location>
</feature>
<dbReference type="Gene3D" id="3.40.50.200">
    <property type="entry name" value="Peptidase S8/S53 domain"/>
    <property type="match status" value="1"/>
</dbReference>
<dbReference type="GO" id="GO:0000139">
    <property type="term" value="C:Golgi membrane"/>
    <property type="evidence" value="ECO:0007669"/>
    <property type="project" value="TreeGrafter"/>
</dbReference>
<evidence type="ECO:0000313" key="20">
    <source>
        <dbReference type="EMBL" id="SCW03867.1"/>
    </source>
</evidence>
<organism evidence="20 21">
    <name type="scientific">Lachancea fermentati</name>
    <name type="common">Zygosaccharomyces fermentati</name>
    <dbReference type="NCBI Taxonomy" id="4955"/>
    <lineage>
        <taxon>Eukaryota</taxon>
        <taxon>Fungi</taxon>
        <taxon>Dikarya</taxon>
        <taxon>Ascomycota</taxon>
        <taxon>Saccharomycotina</taxon>
        <taxon>Saccharomycetes</taxon>
        <taxon>Saccharomycetales</taxon>
        <taxon>Saccharomycetaceae</taxon>
        <taxon>Lachancea</taxon>
    </lineage>
</organism>
<dbReference type="GO" id="GO:0016485">
    <property type="term" value="P:protein processing"/>
    <property type="evidence" value="ECO:0007669"/>
    <property type="project" value="TreeGrafter"/>
</dbReference>
<dbReference type="Gene3D" id="2.60.120.260">
    <property type="entry name" value="Galactose-binding domain-like"/>
    <property type="match status" value="1"/>
</dbReference>
<dbReference type="PROSITE" id="PS00137">
    <property type="entry name" value="SUBTILASE_HIS"/>
    <property type="match status" value="1"/>
</dbReference>
<evidence type="ECO:0000256" key="3">
    <source>
        <dbReference type="ARBA" id="ARBA00022670"/>
    </source>
</evidence>
<feature type="region of interest" description="Disordered" evidence="16">
    <location>
        <begin position="655"/>
        <end position="681"/>
    </location>
</feature>
<feature type="transmembrane region" description="Helical" evidence="17">
    <location>
        <begin position="690"/>
        <end position="713"/>
    </location>
</feature>
<dbReference type="InterPro" id="IPR034182">
    <property type="entry name" value="Kexin/furin"/>
</dbReference>
<dbReference type="PROSITE" id="PS00138">
    <property type="entry name" value="SUBTILASE_SER"/>
    <property type="match status" value="1"/>
</dbReference>
<evidence type="ECO:0000313" key="21">
    <source>
        <dbReference type="Proteomes" id="UP000190831"/>
    </source>
</evidence>
<feature type="active site" description="Charge relay system" evidence="14 15">
    <location>
        <position position="174"/>
    </location>
</feature>
<evidence type="ECO:0000256" key="13">
    <source>
        <dbReference type="ARBA" id="ARBA00023180"/>
    </source>
</evidence>
<dbReference type="Proteomes" id="UP000190831">
    <property type="component" value="Chromosome H"/>
</dbReference>
<keyword evidence="21" id="KW-1185">Reference proteome</keyword>
<dbReference type="OMA" id="AYEFDII"/>
<dbReference type="STRING" id="4955.A0A1G4MIY6"/>
<dbReference type="InterPro" id="IPR015500">
    <property type="entry name" value="Peptidase_S8_subtilisin-rel"/>
</dbReference>
<dbReference type="InterPro" id="IPR023828">
    <property type="entry name" value="Peptidase_S8_Ser-AS"/>
</dbReference>
<dbReference type="Pfam" id="PF00082">
    <property type="entry name" value="Peptidase_S8"/>
    <property type="match status" value="1"/>
</dbReference>
<evidence type="ECO:0000256" key="9">
    <source>
        <dbReference type="ARBA" id="ARBA00022989"/>
    </source>
</evidence>
<evidence type="ECO:0000256" key="18">
    <source>
        <dbReference type="SAM" id="SignalP"/>
    </source>
</evidence>
<keyword evidence="5 18" id="KW-0732">Signal</keyword>
<evidence type="ECO:0000256" key="16">
    <source>
        <dbReference type="SAM" id="MobiDB-lite"/>
    </source>
</evidence>
<keyword evidence="12" id="KW-1015">Disulfide bond</keyword>
<keyword evidence="3 15" id="KW-0645">Protease</keyword>
<keyword evidence="9 17" id="KW-1133">Transmembrane helix</keyword>
<keyword evidence="10 17" id="KW-0472">Membrane</keyword>
<keyword evidence="7 15" id="KW-0720">Serine protease</keyword>
<evidence type="ECO:0000256" key="5">
    <source>
        <dbReference type="ARBA" id="ARBA00022729"/>
    </source>
</evidence>
<evidence type="ECO:0000256" key="2">
    <source>
        <dbReference type="ARBA" id="ARBA00005325"/>
    </source>
</evidence>
<dbReference type="SUPFAM" id="SSF52743">
    <property type="entry name" value="Subtilisin-like"/>
    <property type="match status" value="1"/>
</dbReference>
<keyword evidence="4 17" id="KW-0812">Transmembrane</keyword>
<dbReference type="InterPro" id="IPR036852">
    <property type="entry name" value="Peptidase_S8/S53_dom_sf"/>
</dbReference>
<dbReference type="CDD" id="cd04059">
    <property type="entry name" value="Peptidases_S8_Protein_convertases_Kexins_Furin-like"/>
    <property type="match status" value="1"/>
</dbReference>
<dbReference type="AlphaFoldDB" id="A0A1G4MIY6"/>
<dbReference type="FunFam" id="2.60.120.260:FF:000026">
    <property type="entry name" value="proprotein convertase subtilisin/kexin type 7"/>
    <property type="match status" value="1"/>
</dbReference>
<dbReference type="EMBL" id="LT598491">
    <property type="protein sequence ID" value="SCW03867.1"/>
    <property type="molecule type" value="Genomic_DNA"/>
</dbReference>
<evidence type="ECO:0000256" key="12">
    <source>
        <dbReference type="ARBA" id="ARBA00023157"/>
    </source>
</evidence>
<dbReference type="PRINTS" id="PR00723">
    <property type="entry name" value="SUBTILISIN"/>
</dbReference>
<feature type="signal peptide" evidence="18">
    <location>
        <begin position="1"/>
        <end position="22"/>
    </location>
</feature>
<dbReference type="GO" id="GO:0007323">
    <property type="term" value="P:peptide pheromone maturation"/>
    <property type="evidence" value="ECO:0007669"/>
    <property type="project" value="UniProtKB-ARBA"/>
</dbReference>
<dbReference type="GO" id="GO:0005802">
    <property type="term" value="C:trans-Golgi network"/>
    <property type="evidence" value="ECO:0007669"/>
    <property type="project" value="TreeGrafter"/>
</dbReference>
<feature type="domain" description="P/Homo B" evidence="19">
    <location>
        <begin position="459"/>
        <end position="593"/>
    </location>
</feature>
<evidence type="ECO:0000256" key="14">
    <source>
        <dbReference type="PIRSR" id="PIRSR615500-1"/>
    </source>
</evidence>
<evidence type="ECO:0000256" key="4">
    <source>
        <dbReference type="ARBA" id="ARBA00022692"/>
    </source>
</evidence>
<dbReference type="Pfam" id="PF01483">
    <property type="entry name" value="P_proprotein"/>
    <property type="match status" value="1"/>
</dbReference>
<dbReference type="PROSITE" id="PS51892">
    <property type="entry name" value="SUBTILASE"/>
    <property type="match status" value="1"/>
</dbReference>
<feature type="region of interest" description="Disordered" evidence="16">
    <location>
        <begin position="798"/>
        <end position="824"/>
    </location>
</feature>
<dbReference type="SUPFAM" id="SSF49785">
    <property type="entry name" value="Galactose-binding domain-like"/>
    <property type="match status" value="1"/>
</dbReference>
<evidence type="ECO:0000256" key="15">
    <source>
        <dbReference type="PROSITE-ProRule" id="PRU01240"/>
    </source>
</evidence>
<gene>
    <name evidence="20" type="ORF">LAFE_0H00782G</name>
</gene>
<evidence type="ECO:0000256" key="1">
    <source>
        <dbReference type="ARBA" id="ARBA00004370"/>
    </source>
</evidence>
<evidence type="ECO:0000256" key="11">
    <source>
        <dbReference type="ARBA" id="ARBA00023145"/>
    </source>
</evidence>
<accession>A0A1G4MIY6</accession>
<dbReference type="InterPro" id="IPR000209">
    <property type="entry name" value="Peptidase_S8/S53_dom"/>
</dbReference>
<dbReference type="OrthoDB" id="300641at2759"/>
<dbReference type="InterPro" id="IPR002884">
    <property type="entry name" value="P_dom"/>
</dbReference>
<evidence type="ECO:0000256" key="6">
    <source>
        <dbReference type="ARBA" id="ARBA00022801"/>
    </source>
</evidence>
<protein>
    <submittedName>
        <fullName evidence="20">LAFE_0H00782g1_1</fullName>
    </submittedName>
</protein>
<dbReference type="PROSITE" id="PS51829">
    <property type="entry name" value="P_HOMO_B"/>
    <property type="match status" value="1"/>
</dbReference>
<dbReference type="PANTHER" id="PTHR42884:SF14">
    <property type="entry name" value="NEUROENDOCRINE CONVERTASE 1"/>
    <property type="match status" value="1"/>
</dbReference>
<sequence>MNCIKNGPLWCLLMILTKVSESKRVPAKDHSERLYFAIETDLNMTSVIGMHPDWNYEHEVRGLDNHYVFSKSLTDVQKREFDDNVLLDGITAFHNLPPKRLHKRLPVPDLPAEMPSDSSLIPMSLAKEKLEISDPAFDQQWHLINTNFPGNDVNVSNLWFQNITGFNVVAAIVDDGLDYESEDLRDNFSPEGSWDFNNNEPLPKPRLNDDYHGTRCAGEIAAVKNDVCGIGVAYNAKVSGIRILSGEITSEDEAASLIYGLDVNDIYSCSWGPSDDGRTLQGPDELVKKALVKGVLDGRNKKGAVYVFASGNGGMFDDNCNYDGYTNSIYSITVGAIDHKGLHPPYSEACSAVMVVTYSSGSGEYIHSTDIKGKCSNTHGGTSAAAPLAAGVFALVLEANPDLTWRDMQYLVILSSVEINEGDGNWQHGALGKRYSHRYGYGKLDAYRIVDMARSWTNVNPQSWYYSNEEVTDQFTNSTDTTLESTIEITDMDLSDANLKRVEHITVTVDIETDFRGHTLIDLISPEGITSNLGVLRRMDKSKEGFRDWTFMSVAHWGEKGAGEWKLQVRTTNEGDGVKLNRWNLKIFGESLEASRAQTFSYGDDKDETSIATVSTQASETESLTQIMTSSATDSESSIRTSSLLTAEPTVSTSAASSYLQTSSPSPIPTHDGDDYDTNQANRLSRPADAMHYFVALFILGSAFFLLYFVFFVRSRRRIRRSRAEAYEFDIIDSDSEYDSSMDNATNASANMLGDSIPEDFDFDLSDEELLAASAATSSTPDNKKASNTLDEIIEDAYDDRAPLNASSEQTQSLEKTSGDIKPK</sequence>
<dbReference type="InterPro" id="IPR008979">
    <property type="entry name" value="Galactose-bd-like_sf"/>
</dbReference>
<dbReference type="GO" id="GO:0004252">
    <property type="term" value="F:serine-type endopeptidase activity"/>
    <property type="evidence" value="ECO:0007669"/>
    <property type="project" value="UniProtKB-UniRule"/>
</dbReference>
<keyword evidence="8" id="KW-0106">Calcium</keyword>
<evidence type="ECO:0000256" key="7">
    <source>
        <dbReference type="ARBA" id="ARBA00022825"/>
    </source>
</evidence>
<keyword evidence="6 15" id="KW-0378">Hydrolase</keyword>
<evidence type="ECO:0000256" key="8">
    <source>
        <dbReference type="ARBA" id="ARBA00022837"/>
    </source>
</evidence>